<dbReference type="Proteomes" id="UP001230188">
    <property type="component" value="Unassembled WGS sequence"/>
</dbReference>
<keyword evidence="2" id="KW-1185">Reference proteome</keyword>
<name>A0AAD7UL04_9STRA</name>
<comment type="caution">
    <text evidence="1">The sequence shown here is derived from an EMBL/GenBank/DDBJ whole genome shotgun (WGS) entry which is preliminary data.</text>
</comment>
<evidence type="ECO:0000313" key="2">
    <source>
        <dbReference type="Proteomes" id="UP001230188"/>
    </source>
</evidence>
<dbReference type="AlphaFoldDB" id="A0AAD7UL04"/>
<organism evidence="1 2">
    <name type="scientific">Chrysophaeum taylorii</name>
    <dbReference type="NCBI Taxonomy" id="2483200"/>
    <lineage>
        <taxon>Eukaryota</taxon>
        <taxon>Sar</taxon>
        <taxon>Stramenopiles</taxon>
        <taxon>Ochrophyta</taxon>
        <taxon>Pelagophyceae</taxon>
        <taxon>Pelagomonadales</taxon>
        <taxon>Pelagomonadaceae</taxon>
        <taxon>Chrysophaeum</taxon>
    </lineage>
</organism>
<gene>
    <name evidence="1" type="ORF">CTAYLR_008733</name>
</gene>
<protein>
    <submittedName>
        <fullName evidence="1">Uncharacterized protein</fullName>
    </submittedName>
</protein>
<evidence type="ECO:0000313" key="1">
    <source>
        <dbReference type="EMBL" id="KAJ8610175.1"/>
    </source>
</evidence>
<accession>A0AAD7UL04</accession>
<dbReference type="EMBL" id="JAQMWT010000115">
    <property type="protein sequence ID" value="KAJ8610175.1"/>
    <property type="molecule type" value="Genomic_DNA"/>
</dbReference>
<proteinExistence type="predicted"/>
<sequence length="216" mass="24420">MVSRRRAASLDPAARNLDFRLRRDLVNQLLWCRPDPGDLREARVLDAGAPRLHSAARALDRALRRDAIRRALGFVRRINGRNVSPVIQAARKSLDLELRKAILARSLRRRPEPDAVPRAEYVKPGKRVLRPSATMRSNFGQITDRHRFGIALDAAARLYGDGRLRERARLKDLILDTDARIATALDAFWLDNDTEALLDSLNIIVVSPRRAPRCAS</sequence>
<reference evidence="1" key="1">
    <citation type="submission" date="2023-01" db="EMBL/GenBank/DDBJ databases">
        <title>Metagenome sequencing of chrysophaentin producing Chrysophaeum taylorii.</title>
        <authorList>
            <person name="Davison J."/>
            <person name="Bewley C."/>
        </authorList>
    </citation>
    <scope>NUCLEOTIDE SEQUENCE</scope>
    <source>
        <strain evidence="1">NIES-1699</strain>
    </source>
</reference>